<evidence type="ECO:0000256" key="7">
    <source>
        <dbReference type="PIRNR" id="PIRNR000706"/>
    </source>
</evidence>
<keyword evidence="2 7" id="KW-0808">Transferase</keyword>
<evidence type="ECO:0000313" key="10">
    <source>
        <dbReference type="Proteomes" id="UP000604241"/>
    </source>
</evidence>
<keyword evidence="3 7" id="KW-0547">Nucleotide-binding</keyword>
<organism evidence="9 10">
    <name type="scientific">Cellulomonas avistercoris</name>
    <dbReference type="NCBI Taxonomy" id="2762242"/>
    <lineage>
        <taxon>Bacteria</taxon>
        <taxon>Bacillati</taxon>
        <taxon>Actinomycetota</taxon>
        <taxon>Actinomycetes</taxon>
        <taxon>Micrococcales</taxon>
        <taxon>Cellulomonadaceae</taxon>
        <taxon>Cellulomonas</taxon>
    </lineage>
</organism>
<dbReference type="Proteomes" id="UP000604241">
    <property type="component" value="Unassembled WGS sequence"/>
</dbReference>
<keyword evidence="5 7" id="KW-0067">ATP-binding</keyword>
<evidence type="ECO:0000256" key="6">
    <source>
        <dbReference type="ARBA" id="ARBA00023251"/>
    </source>
</evidence>
<dbReference type="InterPro" id="IPR002575">
    <property type="entry name" value="Aminoglycoside_PTrfase"/>
</dbReference>
<name>A0ABR8QB19_9CELL</name>
<dbReference type="Gene3D" id="3.90.1200.10">
    <property type="match status" value="1"/>
</dbReference>
<dbReference type="EMBL" id="JACSQV010000003">
    <property type="protein sequence ID" value="MBD7917628.1"/>
    <property type="molecule type" value="Genomic_DNA"/>
</dbReference>
<dbReference type="CDD" id="cd05150">
    <property type="entry name" value="APH"/>
    <property type="match status" value="1"/>
</dbReference>
<reference evidence="9 10" key="1">
    <citation type="submission" date="2020-08" db="EMBL/GenBank/DDBJ databases">
        <title>A Genomic Blueprint of the Chicken Gut Microbiome.</title>
        <authorList>
            <person name="Gilroy R."/>
            <person name="Ravi A."/>
            <person name="Getino M."/>
            <person name="Pursley I."/>
            <person name="Horton D.L."/>
            <person name="Alikhan N.-F."/>
            <person name="Baker D."/>
            <person name="Gharbi K."/>
            <person name="Hall N."/>
            <person name="Watson M."/>
            <person name="Adriaenssens E.M."/>
            <person name="Foster-Nyarko E."/>
            <person name="Jarju S."/>
            <person name="Secka A."/>
            <person name="Antonio M."/>
            <person name="Oren A."/>
            <person name="Chaudhuri R."/>
            <person name="La Ragione R.M."/>
            <person name="Hildebrand F."/>
            <person name="Pallen M.J."/>
        </authorList>
    </citation>
    <scope>NUCLEOTIDE SEQUENCE [LARGE SCALE GENOMIC DNA]</scope>
    <source>
        <strain evidence="9 10">Sa3CUA2</strain>
    </source>
</reference>
<sequence>MPPETPAPREIRGLPEGPVPVPAAVADLAAGVPLEPVWVNSLGGRTFRLGTSRYVKWAPADVPEIDLPGEAARLLWARPFTPVPEVLDGGADEEGTWLVTAALPGRSAVVPPWVDRPAEAAAAIGAGLRALHDALPVGECPFDWSLDARLATALEHLDAGDTPAAWSPEHRELTAADARARLLDPPPLDQLVVCHGDACAPNTLVGTDGRWSAHVDLGRLGVADRWADLAVATWSTVWNYGPGYEDHVYAGYGVTPDDERVTYYRLLWDAT</sequence>
<dbReference type="PIRSF" id="PIRSF000706">
    <property type="entry name" value="Kanamycin_kin"/>
    <property type="match status" value="1"/>
</dbReference>
<feature type="domain" description="Aminoglycoside phosphotransferase" evidence="8">
    <location>
        <begin position="45"/>
        <end position="260"/>
    </location>
</feature>
<dbReference type="RefSeq" id="WP_191780964.1">
    <property type="nucleotide sequence ID" value="NZ_JACSQV010000003.1"/>
</dbReference>
<dbReference type="InterPro" id="IPR024165">
    <property type="entry name" value="Kan/Strep_kinase"/>
</dbReference>
<keyword evidence="6 7" id="KW-0046">Antibiotic resistance</keyword>
<dbReference type="Pfam" id="PF01636">
    <property type="entry name" value="APH"/>
    <property type="match status" value="1"/>
</dbReference>
<evidence type="ECO:0000313" key="9">
    <source>
        <dbReference type="EMBL" id="MBD7917628.1"/>
    </source>
</evidence>
<evidence type="ECO:0000256" key="3">
    <source>
        <dbReference type="ARBA" id="ARBA00022741"/>
    </source>
</evidence>
<proteinExistence type="inferred from homology"/>
<evidence type="ECO:0000256" key="1">
    <source>
        <dbReference type="ARBA" id="ARBA00006219"/>
    </source>
</evidence>
<gene>
    <name evidence="9" type="ORF">H9657_04950</name>
</gene>
<evidence type="ECO:0000256" key="2">
    <source>
        <dbReference type="ARBA" id="ARBA00022679"/>
    </source>
</evidence>
<evidence type="ECO:0000259" key="8">
    <source>
        <dbReference type="Pfam" id="PF01636"/>
    </source>
</evidence>
<accession>A0ABR8QB19</accession>
<dbReference type="SUPFAM" id="SSF56112">
    <property type="entry name" value="Protein kinase-like (PK-like)"/>
    <property type="match status" value="1"/>
</dbReference>
<evidence type="ECO:0000256" key="5">
    <source>
        <dbReference type="ARBA" id="ARBA00022840"/>
    </source>
</evidence>
<comment type="caution">
    <text evidence="9">The sequence shown here is derived from an EMBL/GenBank/DDBJ whole genome shotgun (WGS) entry which is preliminary data.</text>
</comment>
<keyword evidence="10" id="KW-1185">Reference proteome</keyword>
<dbReference type="InterPro" id="IPR011009">
    <property type="entry name" value="Kinase-like_dom_sf"/>
</dbReference>
<comment type="similarity">
    <text evidence="1 7">Belongs to the aminoglycoside phosphotransferase family.</text>
</comment>
<evidence type="ECO:0000256" key="4">
    <source>
        <dbReference type="ARBA" id="ARBA00022777"/>
    </source>
</evidence>
<keyword evidence="4 7" id="KW-0418">Kinase</keyword>
<protein>
    <submittedName>
        <fullName evidence="9">Aminoglycoside 3'-phosphotransferase</fullName>
    </submittedName>
</protein>
<dbReference type="Gene3D" id="3.30.200.20">
    <property type="entry name" value="Phosphorylase Kinase, domain 1"/>
    <property type="match status" value="1"/>
</dbReference>